<dbReference type="PANTHER" id="PTHR12854:SF7">
    <property type="entry name" value="ATAXIN-2 HOMOLOG"/>
    <property type="match status" value="1"/>
</dbReference>
<comment type="caution">
    <text evidence="4">The sequence shown here is derived from an EMBL/GenBank/DDBJ whole genome shotgun (WGS) entry which is preliminary data.</text>
</comment>
<protein>
    <recommendedName>
        <fullName evidence="3">LsmAD domain-containing protein</fullName>
    </recommendedName>
</protein>
<reference evidence="4" key="1">
    <citation type="submission" date="2020-04" db="EMBL/GenBank/DDBJ databases">
        <title>Analysis of mating type loci in Filobasidium floriforme.</title>
        <authorList>
            <person name="Nowrousian M."/>
        </authorList>
    </citation>
    <scope>NUCLEOTIDE SEQUENCE</scope>
    <source>
        <strain evidence="4">CBS 6242</strain>
    </source>
</reference>
<evidence type="ECO:0000259" key="3">
    <source>
        <dbReference type="SMART" id="SM01272"/>
    </source>
</evidence>
<gene>
    <name evidence="4" type="ORF">FFLO_02799</name>
</gene>
<dbReference type="InterPro" id="IPR045117">
    <property type="entry name" value="ATXN2-like"/>
</dbReference>
<evidence type="ECO:0000313" key="5">
    <source>
        <dbReference type="Proteomes" id="UP000812966"/>
    </source>
</evidence>
<feature type="compositionally biased region" description="Basic and acidic residues" evidence="2">
    <location>
        <begin position="342"/>
        <end position="355"/>
    </location>
</feature>
<dbReference type="EMBL" id="JABELV010000046">
    <property type="protein sequence ID" value="KAG7558329.1"/>
    <property type="molecule type" value="Genomic_DNA"/>
</dbReference>
<dbReference type="GO" id="GO:0034063">
    <property type="term" value="P:stress granule assembly"/>
    <property type="evidence" value="ECO:0007669"/>
    <property type="project" value="TreeGrafter"/>
</dbReference>
<feature type="compositionally biased region" description="Low complexity" evidence="2">
    <location>
        <begin position="284"/>
        <end position="309"/>
    </location>
</feature>
<feature type="compositionally biased region" description="Basic and acidic residues" evidence="2">
    <location>
        <begin position="208"/>
        <end position="221"/>
    </location>
</feature>
<evidence type="ECO:0000256" key="2">
    <source>
        <dbReference type="SAM" id="MobiDB-lite"/>
    </source>
</evidence>
<name>A0A8K0JM06_9TREE</name>
<dbReference type="SMART" id="SM01272">
    <property type="entry name" value="LsmAD"/>
    <property type="match status" value="1"/>
</dbReference>
<dbReference type="InterPro" id="IPR009604">
    <property type="entry name" value="LsmAD_domain"/>
</dbReference>
<dbReference type="Pfam" id="PF06741">
    <property type="entry name" value="LsmAD"/>
    <property type="match status" value="1"/>
</dbReference>
<proteinExistence type="predicted"/>
<feature type="compositionally biased region" description="Polar residues" evidence="2">
    <location>
        <begin position="421"/>
        <end position="430"/>
    </location>
</feature>
<dbReference type="PANTHER" id="PTHR12854">
    <property type="entry name" value="ATAXIN 2-RELATED"/>
    <property type="match status" value="1"/>
</dbReference>
<feature type="region of interest" description="Disordered" evidence="2">
    <location>
        <begin position="407"/>
        <end position="454"/>
    </location>
</feature>
<evidence type="ECO:0000313" key="4">
    <source>
        <dbReference type="EMBL" id="KAG7558329.1"/>
    </source>
</evidence>
<feature type="coiled-coil region" evidence="1">
    <location>
        <begin position="373"/>
        <end position="400"/>
    </location>
</feature>
<organism evidence="4 5">
    <name type="scientific">Filobasidium floriforme</name>
    <dbReference type="NCBI Taxonomy" id="5210"/>
    <lineage>
        <taxon>Eukaryota</taxon>
        <taxon>Fungi</taxon>
        <taxon>Dikarya</taxon>
        <taxon>Basidiomycota</taxon>
        <taxon>Agaricomycotina</taxon>
        <taxon>Tremellomycetes</taxon>
        <taxon>Filobasidiales</taxon>
        <taxon>Filobasidiaceae</taxon>
        <taxon>Filobasidium</taxon>
    </lineage>
</organism>
<feature type="domain" description="LsmAD" evidence="3">
    <location>
        <begin position="169"/>
        <end position="244"/>
    </location>
</feature>
<accession>A0A8K0JM06</accession>
<dbReference type="GO" id="GO:0010494">
    <property type="term" value="C:cytoplasmic stress granule"/>
    <property type="evidence" value="ECO:0007669"/>
    <property type="project" value="TreeGrafter"/>
</dbReference>
<feature type="region of interest" description="Disordered" evidence="2">
    <location>
        <begin position="1"/>
        <end position="149"/>
    </location>
</feature>
<feature type="compositionally biased region" description="Gly residues" evidence="2">
    <location>
        <begin position="61"/>
        <end position="77"/>
    </location>
</feature>
<feature type="compositionally biased region" description="Polar residues" evidence="2">
    <location>
        <begin position="1"/>
        <end position="13"/>
    </location>
</feature>
<dbReference type="AlphaFoldDB" id="A0A8K0JM06"/>
<dbReference type="GO" id="GO:0003729">
    <property type="term" value="F:mRNA binding"/>
    <property type="evidence" value="ECO:0007669"/>
    <property type="project" value="TreeGrafter"/>
</dbReference>
<sequence length="773" mass="80410">MVRLGSSPNTHQGLRTDSDISRGPAGNNNPGRMRDLQPWGSNAAPHHQHQQPHGHQQQQQPGGGPGMSMGSPSGPGGSAFPALGSQPPASAGRKGAAPSPSPSTQTPLAGLINAMSNNNINNNSPTSASPSPAQTKSQKDAETFGDLASEYNNGSIGQWDQFATNAKLFGTKTDYDEGLYTTTIKKGSGREWEEKLLTAERLEKEILGGKTDNTHVAEERGQVVANGNGEEMDEEDKYSGVKRKTAYVPPALRRLASGTPSDALAAATPSPTAQPEKKDNKDVQTQAQGAAPATTASTATPEKPATKTARGGKVVSTETKQEATPDAASSVPVLNVTSADGETPKKEGRTPEKLRTGAARGSQAIKGDIQGFVEHEKEKLQKQRETMAKAERERKLADLKKFGATFKIPGAKPADLPVGGSQKTSPNVSSAKPVGGAPSVQPTPKPMAAQPVAAAPKPKIKMVIPEIPPFHRAAQPKPEAIAIEPTADVTIPQVKVDESNASIGDKSADVSAAVSPAGTIPKLNPGASTFVFKPNPKAVDFKPSGAPVDAKSPPAAPAMEIPPLASASAAAVVPARNPFFGLQVPKRNGMVNLREDFNPFKGKVVEARNIPVNWPFAGKKFLAALHPTGAYMTAPPLGMEEDPMHGQGHLGGPIMNQFAMGPNGPFPPYRVQHQGGFPVPGSPGQPGMVNGHFAPPYGPGGGFYVPQGGPVMGGPGTPNGFPQGLPPFANNPGNQSPMMVANAMLRPAGNPVYYVQPPGMSHLSHLEPSGWAA</sequence>
<keyword evidence="5" id="KW-1185">Reference proteome</keyword>
<keyword evidence="1" id="KW-0175">Coiled coil</keyword>
<feature type="region of interest" description="Disordered" evidence="2">
    <location>
        <begin position="208"/>
        <end position="372"/>
    </location>
</feature>
<evidence type="ECO:0000256" key="1">
    <source>
        <dbReference type="SAM" id="Coils"/>
    </source>
</evidence>
<feature type="compositionally biased region" description="Low complexity" evidence="2">
    <location>
        <begin position="113"/>
        <end position="133"/>
    </location>
</feature>
<dbReference type="Proteomes" id="UP000812966">
    <property type="component" value="Unassembled WGS sequence"/>
</dbReference>